<feature type="domain" description="Aminotransferase class I/classII large" evidence="5">
    <location>
        <begin position="83"/>
        <end position="405"/>
    </location>
</feature>
<comment type="cofactor">
    <cofactor evidence="1">
        <name>pyridoxal 5'-phosphate</name>
        <dbReference type="ChEBI" id="CHEBI:597326"/>
    </cofactor>
</comment>
<dbReference type="RefSeq" id="WP_072382275.1">
    <property type="nucleotide sequence ID" value="NZ_FNXB01000110.1"/>
</dbReference>
<dbReference type="EMBL" id="FNXB01000110">
    <property type="protein sequence ID" value="SEI22123.1"/>
    <property type="molecule type" value="Genomic_DNA"/>
</dbReference>
<dbReference type="Gene3D" id="3.40.640.10">
    <property type="entry name" value="Type I PLP-dependent aspartate aminotransferase-like (Major domain)"/>
    <property type="match status" value="1"/>
</dbReference>
<sequence>MMDYMPKTSVMNFLNEVSGSFPSAISLASGRPSDRFFNRLDPQALLNALVVYERYSAGDHGGGQVHSQLLQYGRTAGIISEIVAQQVRSDEGVPARTDRVLITSGCQEALAVCLPALCPKPSDVLLVCNPTYVGTTGAAAATRVAVSGLRNSELGIAEAIEFAVLQLRRQGRRARALYLIPDFDNPTGRVLDTPARRDILQVCDRHRIIVLEDNPYGQFRYEGDAIPPMAALDEAGSVIYLSTFSKTLAPSLRMGAAILPETIFGDTGACRLLWEDLVQRKSFVTLNTSQITQAIVAGLLIEQGGSLRDWIRPALDWYRANRDVMLCQLNRVFSPFADQIRWNRPCGGFFLTLDLPFRFGAESVDECARRDNVIVMPMSFFASDNSQDYRIRLSFSAVRPEQIRTSVTGLGRYVARRLGRELPSLVGGLREG</sequence>
<dbReference type="InterPro" id="IPR015421">
    <property type="entry name" value="PyrdxlP-dep_Trfase_major"/>
</dbReference>
<evidence type="ECO:0000313" key="9">
    <source>
        <dbReference type="Proteomes" id="UP000198939"/>
    </source>
</evidence>
<proteinExistence type="predicted"/>
<name>A0A1H8X106_9HYPH</name>
<dbReference type="PANTHER" id="PTHR42790:SF19">
    <property type="entry name" value="KYNURENINE_ALPHA-AMINOADIPATE AMINOTRANSFERASE, MITOCHONDRIAL"/>
    <property type="match status" value="1"/>
</dbReference>
<evidence type="ECO:0000256" key="4">
    <source>
        <dbReference type="ARBA" id="ARBA00022898"/>
    </source>
</evidence>
<evidence type="ECO:0000259" key="5">
    <source>
        <dbReference type="Pfam" id="PF00155"/>
    </source>
</evidence>
<dbReference type="Proteomes" id="UP000198939">
    <property type="component" value="Unassembled WGS sequence"/>
</dbReference>
<keyword evidence="2 6" id="KW-0032">Aminotransferase</keyword>
<keyword evidence="4" id="KW-0663">Pyridoxal phosphate</keyword>
<organism evidence="6 8">
    <name type="scientific">Rhizobium tibeticum</name>
    <dbReference type="NCBI Taxonomy" id="501024"/>
    <lineage>
        <taxon>Bacteria</taxon>
        <taxon>Pseudomonadati</taxon>
        <taxon>Pseudomonadota</taxon>
        <taxon>Alphaproteobacteria</taxon>
        <taxon>Hyphomicrobiales</taxon>
        <taxon>Rhizobiaceae</taxon>
        <taxon>Rhizobium/Agrobacterium group</taxon>
        <taxon>Rhizobium</taxon>
    </lineage>
</organism>
<reference evidence="6" key="3">
    <citation type="submission" date="2016-10" db="EMBL/GenBank/DDBJ databases">
        <authorList>
            <person name="de Groot N.N."/>
        </authorList>
    </citation>
    <scope>NUCLEOTIDE SEQUENCE [LARGE SCALE GENOMIC DNA]</scope>
    <source>
        <strain evidence="6">CCBAU85039</strain>
    </source>
</reference>
<dbReference type="AlphaFoldDB" id="A0A1H8X106"/>
<dbReference type="SUPFAM" id="SSF53383">
    <property type="entry name" value="PLP-dependent transferases"/>
    <property type="match status" value="1"/>
</dbReference>
<dbReference type="OrthoDB" id="9808770at2"/>
<keyword evidence="9" id="KW-1185">Reference proteome</keyword>
<evidence type="ECO:0000256" key="1">
    <source>
        <dbReference type="ARBA" id="ARBA00001933"/>
    </source>
</evidence>
<dbReference type="CDD" id="cd00609">
    <property type="entry name" value="AAT_like"/>
    <property type="match status" value="1"/>
</dbReference>
<dbReference type="InterPro" id="IPR015424">
    <property type="entry name" value="PyrdxlP-dep_Trfase"/>
</dbReference>
<dbReference type="Gene3D" id="3.90.1150.10">
    <property type="entry name" value="Aspartate Aminotransferase, domain 1"/>
    <property type="match status" value="1"/>
</dbReference>
<dbReference type="Proteomes" id="UP000183063">
    <property type="component" value="Unassembled WGS sequence"/>
</dbReference>
<accession>A0A1H8X106</accession>
<dbReference type="GO" id="GO:0047536">
    <property type="term" value="F:2-aminoadipate transaminase activity"/>
    <property type="evidence" value="ECO:0007669"/>
    <property type="project" value="UniProtKB-EC"/>
</dbReference>
<dbReference type="PANTHER" id="PTHR42790">
    <property type="entry name" value="AMINOTRANSFERASE"/>
    <property type="match status" value="1"/>
</dbReference>
<dbReference type="STRING" id="501024.RTCCBAU85039_6795"/>
<evidence type="ECO:0000313" key="8">
    <source>
        <dbReference type="Proteomes" id="UP000183063"/>
    </source>
</evidence>
<evidence type="ECO:0000313" key="6">
    <source>
        <dbReference type="EMBL" id="SEI22123.1"/>
    </source>
</evidence>
<dbReference type="GO" id="GO:1901605">
    <property type="term" value="P:alpha-amino acid metabolic process"/>
    <property type="evidence" value="ECO:0007669"/>
    <property type="project" value="TreeGrafter"/>
</dbReference>
<dbReference type="EMBL" id="FOCV01000091">
    <property type="protein sequence ID" value="SEP33622.1"/>
    <property type="molecule type" value="Genomic_DNA"/>
</dbReference>
<dbReference type="Pfam" id="PF00155">
    <property type="entry name" value="Aminotran_1_2"/>
    <property type="match status" value="1"/>
</dbReference>
<dbReference type="EC" id="2.6.1.39" evidence="6"/>
<dbReference type="InterPro" id="IPR015422">
    <property type="entry name" value="PyrdxlP-dep_Trfase_small"/>
</dbReference>
<dbReference type="InterPro" id="IPR004839">
    <property type="entry name" value="Aminotransferase_I/II_large"/>
</dbReference>
<evidence type="ECO:0000256" key="2">
    <source>
        <dbReference type="ARBA" id="ARBA00022576"/>
    </source>
</evidence>
<keyword evidence="3 6" id="KW-0808">Transferase</keyword>
<evidence type="ECO:0000256" key="3">
    <source>
        <dbReference type="ARBA" id="ARBA00022679"/>
    </source>
</evidence>
<evidence type="ECO:0000313" key="7">
    <source>
        <dbReference type="EMBL" id="SEP33622.1"/>
    </source>
</evidence>
<gene>
    <name evidence="6" type="primary">lysN_2</name>
    <name evidence="6" type="ORF">RTCCBAU85039_6795</name>
    <name evidence="7" type="ORF">SAMN05216228_10912</name>
</gene>
<protein>
    <submittedName>
        <fullName evidence="7">(S)-3,5-dihydroxyphenylglycine transaminase</fullName>
    </submittedName>
    <submittedName>
        <fullName evidence="6">2-aminoadipate transaminase</fullName>
        <ecNumber evidence="6">2.6.1.39</ecNumber>
    </submittedName>
</protein>
<dbReference type="GO" id="GO:0030170">
    <property type="term" value="F:pyridoxal phosphate binding"/>
    <property type="evidence" value="ECO:0007669"/>
    <property type="project" value="InterPro"/>
</dbReference>
<reference evidence="8" key="1">
    <citation type="submission" date="2016-10" db="EMBL/GenBank/DDBJ databases">
        <authorList>
            <person name="Wibberg D."/>
        </authorList>
    </citation>
    <scope>NUCLEOTIDE SEQUENCE [LARGE SCALE GENOMIC DNA]</scope>
</reference>
<reference evidence="7 9" key="2">
    <citation type="submission" date="2016-10" db="EMBL/GenBank/DDBJ databases">
        <authorList>
            <person name="Varghese N."/>
            <person name="Submissions S."/>
        </authorList>
    </citation>
    <scope>NUCLEOTIDE SEQUENCE [LARGE SCALE GENOMIC DNA]</scope>
    <source>
        <strain evidence="7 9">CGMCC 1.7071</strain>
    </source>
</reference>
<dbReference type="InterPro" id="IPR050859">
    <property type="entry name" value="Class-I_PLP-dep_aminotransf"/>
</dbReference>